<keyword evidence="2" id="KW-1185">Reference proteome</keyword>
<dbReference type="AlphaFoldDB" id="A0A0D9YDX8"/>
<dbReference type="STRING" id="40148.A0A0D9YDX8"/>
<reference evidence="1" key="1">
    <citation type="submission" date="2013-08" db="EMBL/GenBank/DDBJ databases">
        <title>Oryza genome evolution.</title>
        <authorList>
            <person name="Wing R.A."/>
            <person name="Panaud O."/>
            <person name="Oliveira A.C."/>
        </authorList>
    </citation>
    <scope>NUCLEOTIDE SEQUENCE</scope>
</reference>
<dbReference type="EnsemblPlants" id="OGLUM01G32340.1">
    <property type="protein sequence ID" value="OGLUM01G32340.1"/>
    <property type="gene ID" value="OGLUM01G32340"/>
</dbReference>
<proteinExistence type="predicted"/>
<evidence type="ECO:0000313" key="2">
    <source>
        <dbReference type="Proteomes" id="UP000026961"/>
    </source>
</evidence>
<evidence type="ECO:0000313" key="1">
    <source>
        <dbReference type="EnsemblPlants" id="OGLUM01G32340.1"/>
    </source>
</evidence>
<dbReference type="PROSITE" id="PS51257">
    <property type="entry name" value="PROKAR_LIPOPROTEIN"/>
    <property type="match status" value="1"/>
</dbReference>
<organism evidence="1">
    <name type="scientific">Oryza glumipatula</name>
    <dbReference type="NCBI Taxonomy" id="40148"/>
    <lineage>
        <taxon>Eukaryota</taxon>
        <taxon>Viridiplantae</taxon>
        <taxon>Streptophyta</taxon>
        <taxon>Embryophyta</taxon>
        <taxon>Tracheophyta</taxon>
        <taxon>Spermatophyta</taxon>
        <taxon>Magnoliopsida</taxon>
        <taxon>Liliopsida</taxon>
        <taxon>Poales</taxon>
        <taxon>Poaceae</taxon>
        <taxon>BOP clade</taxon>
        <taxon>Oryzoideae</taxon>
        <taxon>Oryzeae</taxon>
        <taxon>Oryzinae</taxon>
        <taxon>Oryza</taxon>
    </lineage>
</organism>
<dbReference type="Gramene" id="OGLUM01G32340.1">
    <property type="protein sequence ID" value="OGLUM01G32340.1"/>
    <property type="gene ID" value="OGLUM01G32340"/>
</dbReference>
<accession>A0A0D9YDX8</accession>
<reference evidence="1" key="3">
    <citation type="submission" date="2018-05" db="EMBL/GenBank/DDBJ databases">
        <title>OgluRS3 (Oryza glumaepatula Reference Sequence Version 3).</title>
        <authorList>
            <person name="Zhang J."/>
            <person name="Kudrna D."/>
            <person name="Lee S."/>
            <person name="Talag J."/>
            <person name="Welchert J."/>
            <person name="Wing R.A."/>
        </authorList>
    </citation>
    <scope>NUCLEOTIDE SEQUENCE [LARGE SCALE GENOMIC DNA]</scope>
</reference>
<sequence length="113" mass="12481">MLNAYARAGRRIEIAGWRGGTAAPWLAGCRRGQRQEQVRVHAVHRDRWIWKADTDAAIRVELAAADDSGFAVGYLERWGGLIGAGHDYYERAATVGPTRPAFQVFAVTDSINI</sequence>
<protein>
    <submittedName>
        <fullName evidence="1">Uncharacterized protein</fullName>
    </submittedName>
</protein>
<dbReference type="Proteomes" id="UP000026961">
    <property type="component" value="Chromosome 1"/>
</dbReference>
<dbReference type="HOGENOM" id="CLU_2137365_0_0_1"/>
<reference evidence="1" key="2">
    <citation type="submission" date="2015-04" db="UniProtKB">
        <authorList>
            <consortium name="EnsemblPlants"/>
        </authorList>
    </citation>
    <scope>IDENTIFICATION</scope>
</reference>
<name>A0A0D9YDX8_9ORYZ</name>